<dbReference type="PANTHER" id="PTHR43777:SF1">
    <property type="entry name" value="MOLYBDENUM COFACTOR CYTIDYLYLTRANSFERASE"/>
    <property type="match status" value="1"/>
</dbReference>
<keyword evidence="2" id="KW-0548">Nucleotidyltransferase</keyword>
<evidence type="ECO:0000313" key="2">
    <source>
        <dbReference type="EMBL" id="SIS64782.1"/>
    </source>
</evidence>
<dbReference type="Gene3D" id="3.90.550.10">
    <property type="entry name" value="Spore Coat Polysaccharide Biosynthesis Protein SpsA, Chain A"/>
    <property type="match status" value="1"/>
</dbReference>
<gene>
    <name evidence="2" type="ORF">SAMN05421790_103255</name>
</gene>
<organism evidence="2 3">
    <name type="scientific">Kroppenstedtia eburnea</name>
    <dbReference type="NCBI Taxonomy" id="714067"/>
    <lineage>
        <taxon>Bacteria</taxon>
        <taxon>Bacillati</taxon>
        <taxon>Bacillota</taxon>
        <taxon>Bacilli</taxon>
        <taxon>Bacillales</taxon>
        <taxon>Thermoactinomycetaceae</taxon>
        <taxon>Kroppenstedtia</taxon>
    </lineage>
</organism>
<keyword evidence="2" id="KW-0808">Transferase</keyword>
<sequence>MSGVIGIYLAAGRSSRMGCDKLRLPLGEMALGSWALTAAVQSRLEQVIVVTGEPHAPAWIAPSLFREPFREKWRSVSCPGAREGQALSLICGLKAAQAGHPEAVMVLLGDQPGVTVDMIDGLLRCYERESVSCVAIAGFCNRRSFFPGCGFPIYCN</sequence>
<keyword evidence="3" id="KW-1185">Reference proteome</keyword>
<name>A0A1N7KT30_9BACL</name>
<reference evidence="3" key="1">
    <citation type="submission" date="2017-01" db="EMBL/GenBank/DDBJ databases">
        <authorList>
            <person name="Varghese N."/>
            <person name="Submissions S."/>
        </authorList>
    </citation>
    <scope>NUCLEOTIDE SEQUENCE [LARGE SCALE GENOMIC DNA]</scope>
    <source>
        <strain evidence="3">DSM 45196</strain>
    </source>
</reference>
<dbReference type="InterPro" id="IPR029044">
    <property type="entry name" value="Nucleotide-diphossugar_trans"/>
</dbReference>
<evidence type="ECO:0000313" key="3">
    <source>
        <dbReference type="Proteomes" id="UP000186795"/>
    </source>
</evidence>
<dbReference type="RefSeq" id="WP_076524189.1">
    <property type="nucleotide sequence ID" value="NZ_CP048103.1"/>
</dbReference>
<dbReference type="EMBL" id="FTOD01000003">
    <property type="protein sequence ID" value="SIS64782.1"/>
    <property type="molecule type" value="Genomic_DNA"/>
</dbReference>
<dbReference type="AlphaFoldDB" id="A0A1N7KT30"/>
<dbReference type="OrthoDB" id="285216at2"/>
<dbReference type="PANTHER" id="PTHR43777">
    <property type="entry name" value="MOLYBDENUM COFACTOR CYTIDYLYLTRANSFERASE"/>
    <property type="match status" value="1"/>
</dbReference>
<dbReference type="SUPFAM" id="SSF53448">
    <property type="entry name" value="Nucleotide-diphospho-sugar transferases"/>
    <property type="match status" value="1"/>
</dbReference>
<accession>A0A1N7KT30</accession>
<dbReference type="Proteomes" id="UP000186795">
    <property type="component" value="Unassembled WGS sequence"/>
</dbReference>
<proteinExistence type="predicted"/>
<dbReference type="InterPro" id="IPR025877">
    <property type="entry name" value="MobA-like_NTP_Trfase"/>
</dbReference>
<protein>
    <submittedName>
        <fullName evidence="2">Molybdenum cofactor cytidylyltransferase/nicotine blue oxidoreductase</fullName>
    </submittedName>
</protein>
<evidence type="ECO:0000259" key="1">
    <source>
        <dbReference type="Pfam" id="PF12804"/>
    </source>
</evidence>
<dbReference type="GO" id="GO:0016779">
    <property type="term" value="F:nucleotidyltransferase activity"/>
    <property type="evidence" value="ECO:0007669"/>
    <property type="project" value="UniProtKB-KW"/>
</dbReference>
<dbReference type="Pfam" id="PF12804">
    <property type="entry name" value="NTP_transf_3"/>
    <property type="match status" value="1"/>
</dbReference>
<feature type="domain" description="MobA-like NTP transferase" evidence="1">
    <location>
        <begin position="6"/>
        <end position="135"/>
    </location>
</feature>